<dbReference type="Proteomes" id="UP000708208">
    <property type="component" value="Unassembled WGS sequence"/>
</dbReference>
<accession>A0A8J2P8M2</accession>
<dbReference type="InterPro" id="IPR052035">
    <property type="entry name" value="ZnF_BED_domain_contain"/>
</dbReference>
<dbReference type="Pfam" id="PF05699">
    <property type="entry name" value="Dimer_Tnp_hAT"/>
    <property type="match status" value="1"/>
</dbReference>
<keyword evidence="8" id="KW-1185">Reference proteome</keyword>
<gene>
    <name evidence="7" type="ORF">AFUS01_LOCUS16771</name>
</gene>
<dbReference type="EMBL" id="CAJVCH010156032">
    <property type="protein sequence ID" value="CAG7727956.1"/>
    <property type="molecule type" value="Genomic_DNA"/>
</dbReference>
<keyword evidence="5" id="KW-0539">Nucleus</keyword>
<proteinExistence type="predicted"/>
<sequence length="729" mass="82771">MKVLKTRINTKSDQTSRLVFKGLPKEQTDAESSQIKAVEIEQTGSINEDPQQTNKVVTVNQLANVKIKRVNPITNWITHTMTGGANLDGNEQEIQNTKCSNNDEGNVTGESLNILKDVQIAKRPAFKMPKWLQSYFEYEGHVEGSQNQRQSIAMTCKTCKSDDAAQTSTTIRGPPFFNFYSHLKSSRGNVGDSGKPKPWTDVGTNCGDFLFEPKKMTKPTNDDAYPMNHPIQKNFLRDVIDCVAIDSLPLDFIERPTFIKLIRNLNKSIRIVSRRTVGRKLIEYYREFEAKLKRHLPKRHTARAIRNVFDHVITKTFEIGSDKVGFVCGDNAINVIAAFKHLQPIAFNMTEIDYDDAEVDDEDEWEGFDEYFQDGKISDSDDRNENSEVISGLNNWANSTITKLPCYAHLLQLIIKDSLNSSPVVASLVKDAKALKKYFHSSPYWYDQLKQQAVKGLVNQADTRWSTVYYMLERLSDPKVQEAVSKVLNETRKSKNPCKVSFSAADYKKFKIIANLLAPFMDLTNQLQSDKVTSPLVVPGISFAYSSSSQSFARIGEKDLVEAKSTSAESHDTDGRSRIFTDAIFKNDNLILLQTPQEIASIQATVTKIMQEMYWKEVCKARGMEESCAETDIRELSSQELQRYLDLPNEDETINPLDFWRLNQHNLLILAKLAKIFLGFPASSGSVERLFSITGALQRSRTASLKWSTLEMMLCYRDMRVLELFDRFG</sequence>
<keyword evidence="2" id="KW-0479">Metal-binding</keyword>
<evidence type="ECO:0000256" key="4">
    <source>
        <dbReference type="ARBA" id="ARBA00022833"/>
    </source>
</evidence>
<dbReference type="AlphaFoldDB" id="A0A8J2P8M2"/>
<evidence type="ECO:0000256" key="5">
    <source>
        <dbReference type="ARBA" id="ARBA00023242"/>
    </source>
</evidence>
<organism evidence="7 8">
    <name type="scientific">Allacma fusca</name>
    <dbReference type="NCBI Taxonomy" id="39272"/>
    <lineage>
        <taxon>Eukaryota</taxon>
        <taxon>Metazoa</taxon>
        <taxon>Ecdysozoa</taxon>
        <taxon>Arthropoda</taxon>
        <taxon>Hexapoda</taxon>
        <taxon>Collembola</taxon>
        <taxon>Symphypleona</taxon>
        <taxon>Sminthuridae</taxon>
        <taxon>Allacma</taxon>
    </lineage>
</organism>
<reference evidence="7" key="1">
    <citation type="submission" date="2021-06" db="EMBL/GenBank/DDBJ databases">
        <authorList>
            <person name="Hodson N. C."/>
            <person name="Mongue J. A."/>
            <person name="Jaron S. K."/>
        </authorList>
    </citation>
    <scope>NUCLEOTIDE SEQUENCE</scope>
</reference>
<evidence type="ECO:0000256" key="3">
    <source>
        <dbReference type="ARBA" id="ARBA00022771"/>
    </source>
</evidence>
<comment type="subcellular location">
    <subcellularLocation>
        <location evidence="1">Nucleus</location>
    </subcellularLocation>
</comment>
<keyword evidence="3" id="KW-0863">Zinc-finger</keyword>
<dbReference type="InterPro" id="IPR008906">
    <property type="entry name" value="HATC_C_dom"/>
</dbReference>
<evidence type="ECO:0000313" key="8">
    <source>
        <dbReference type="Proteomes" id="UP000708208"/>
    </source>
</evidence>
<protein>
    <recommendedName>
        <fullName evidence="6">HAT C-terminal dimerisation domain-containing protein</fullName>
    </recommendedName>
</protein>
<dbReference type="PANTHER" id="PTHR46481:SF10">
    <property type="entry name" value="ZINC FINGER BED DOMAIN-CONTAINING PROTEIN 39"/>
    <property type="match status" value="1"/>
</dbReference>
<feature type="domain" description="HAT C-terminal dimerisation" evidence="6">
    <location>
        <begin position="640"/>
        <end position="718"/>
    </location>
</feature>
<dbReference type="GO" id="GO:0008270">
    <property type="term" value="F:zinc ion binding"/>
    <property type="evidence" value="ECO:0007669"/>
    <property type="project" value="UniProtKB-KW"/>
</dbReference>
<evidence type="ECO:0000256" key="2">
    <source>
        <dbReference type="ARBA" id="ARBA00022723"/>
    </source>
</evidence>
<name>A0A8J2P8M2_9HEXA</name>
<dbReference type="OrthoDB" id="1607513at2759"/>
<dbReference type="PANTHER" id="PTHR46481">
    <property type="entry name" value="ZINC FINGER BED DOMAIN-CONTAINING PROTEIN 4"/>
    <property type="match status" value="1"/>
</dbReference>
<comment type="caution">
    <text evidence="7">The sequence shown here is derived from an EMBL/GenBank/DDBJ whole genome shotgun (WGS) entry which is preliminary data.</text>
</comment>
<dbReference type="GO" id="GO:0005634">
    <property type="term" value="C:nucleus"/>
    <property type="evidence" value="ECO:0007669"/>
    <property type="project" value="UniProtKB-SubCell"/>
</dbReference>
<evidence type="ECO:0000256" key="1">
    <source>
        <dbReference type="ARBA" id="ARBA00004123"/>
    </source>
</evidence>
<evidence type="ECO:0000313" key="7">
    <source>
        <dbReference type="EMBL" id="CAG7727956.1"/>
    </source>
</evidence>
<dbReference type="GO" id="GO:0046983">
    <property type="term" value="F:protein dimerization activity"/>
    <property type="evidence" value="ECO:0007669"/>
    <property type="project" value="InterPro"/>
</dbReference>
<keyword evidence="4" id="KW-0862">Zinc</keyword>
<evidence type="ECO:0000259" key="6">
    <source>
        <dbReference type="Pfam" id="PF05699"/>
    </source>
</evidence>